<proteinExistence type="inferred from homology"/>
<dbReference type="PANTHER" id="PTHR10491">
    <property type="entry name" value="DTDP-4-DEHYDRORHAMNOSE REDUCTASE"/>
    <property type="match status" value="1"/>
</dbReference>
<dbReference type="SUPFAM" id="SSF51735">
    <property type="entry name" value="NAD(P)-binding Rossmann-fold domains"/>
    <property type="match status" value="1"/>
</dbReference>
<dbReference type="Pfam" id="PF04321">
    <property type="entry name" value="RmlD_sub_bind"/>
    <property type="match status" value="1"/>
</dbReference>
<dbReference type="UniPathway" id="UPA00124"/>
<dbReference type="Gene3D" id="3.40.50.720">
    <property type="entry name" value="NAD(P)-binding Rossmann-like Domain"/>
    <property type="match status" value="1"/>
</dbReference>
<evidence type="ECO:0000256" key="1">
    <source>
        <dbReference type="ARBA" id="ARBA00010944"/>
    </source>
</evidence>
<gene>
    <name evidence="4" type="primary">rfbD</name>
    <name evidence="4" type="ORF">CO057_03255</name>
</gene>
<evidence type="ECO:0000259" key="3">
    <source>
        <dbReference type="Pfam" id="PF04321"/>
    </source>
</evidence>
<name>A0A2M8ENJ1_9BACT</name>
<dbReference type="InterPro" id="IPR005913">
    <property type="entry name" value="dTDP_dehydrorham_reduct"/>
</dbReference>
<dbReference type="PANTHER" id="PTHR10491:SF4">
    <property type="entry name" value="METHIONINE ADENOSYLTRANSFERASE 2 SUBUNIT BETA"/>
    <property type="match status" value="1"/>
</dbReference>
<dbReference type="GO" id="GO:0008831">
    <property type="term" value="F:dTDP-4-dehydrorhamnose reductase activity"/>
    <property type="evidence" value="ECO:0007669"/>
    <property type="project" value="UniProtKB-EC"/>
</dbReference>
<comment type="similarity">
    <text evidence="1 2">Belongs to the dTDP-4-dehydrorhamnose reductase family.</text>
</comment>
<keyword evidence="2" id="KW-0560">Oxidoreductase</keyword>
<dbReference type="EC" id="1.1.1.133" evidence="2"/>
<dbReference type="InterPro" id="IPR029903">
    <property type="entry name" value="RmlD-like-bd"/>
</dbReference>
<dbReference type="EMBL" id="PFSI01000050">
    <property type="protein sequence ID" value="PJC24316.1"/>
    <property type="molecule type" value="Genomic_DNA"/>
</dbReference>
<organism evidence="4 5">
    <name type="scientific">Candidatus Uhrbacteria bacterium CG_4_9_14_0_2_um_filter_41_50</name>
    <dbReference type="NCBI Taxonomy" id="1975031"/>
    <lineage>
        <taxon>Bacteria</taxon>
        <taxon>Candidatus Uhriibacteriota</taxon>
    </lineage>
</organism>
<accession>A0A2M8ENJ1</accession>
<comment type="function">
    <text evidence="2">Catalyzes the reduction of dTDP-6-deoxy-L-lyxo-4-hexulose to yield dTDP-L-rhamnose.</text>
</comment>
<comment type="pathway">
    <text evidence="2">Carbohydrate biosynthesis; dTDP-L-rhamnose biosynthesis.</text>
</comment>
<sequence>MKIIITGAQGMLGQQLVEVFKNAGHEVISAKRQDLDITNKDQVLSFVQNQKPDVIINAAAYNFVDKVEDAEFYPLALAINADGPRNLALAARENGALVVHYSSDYVFEGTKQDGYDENDEPRPISKYGQTKLEGEKAIQESTDNYYICRTAKIFGAPGSGSNIKESFPSLMLQIAKEKPELKIVDEEFGSPTYVVDIAQATLEMIKDSVPSGIYHLVNEGEPVTWYGFAKEVFDIAGVTTPYNPISSSEFNPRPAARPVNSSLKNTKWKKLRPRLEALREFLEK</sequence>
<keyword evidence="2" id="KW-0521">NADP</keyword>
<dbReference type="Proteomes" id="UP000230251">
    <property type="component" value="Unassembled WGS sequence"/>
</dbReference>
<dbReference type="CDD" id="cd05254">
    <property type="entry name" value="dTDP_HR_like_SDR_e"/>
    <property type="match status" value="1"/>
</dbReference>
<evidence type="ECO:0000256" key="2">
    <source>
        <dbReference type="RuleBase" id="RU364082"/>
    </source>
</evidence>
<evidence type="ECO:0000313" key="4">
    <source>
        <dbReference type="EMBL" id="PJC24316.1"/>
    </source>
</evidence>
<comment type="caution">
    <text evidence="4">The sequence shown here is derived from an EMBL/GenBank/DDBJ whole genome shotgun (WGS) entry which is preliminary data.</text>
</comment>
<evidence type="ECO:0000313" key="5">
    <source>
        <dbReference type="Proteomes" id="UP000230251"/>
    </source>
</evidence>
<reference evidence="5" key="1">
    <citation type="submission" date="2017-09" db="EMBL/GenBank/DDBJ databases">
        <title>Depth-based differentiation of microbial function through sediment-hosted aquifers and enrichment of novel symbionts in the deep terrestrial subsurface.</title>
        <authorList>
            <person name="Probst A.J."/>
            <person name="Ladd B."/>
            <person name="Jarett J.K."/>
            <person name="Geller-Mcgrath D.E."/>
            <person name="Sieber C.M.K."/>
            <person name="Emerson J.B."/>
            <person name="Anantharaman K."/>
            <person name="Thomas B.C."/>
            <person name="Malmstrom R."/>
            <person name="Stieglmeier M."/>
            <person name="Klingl A."/>
            <person name="Woyke T."/>
            <person name="Ryan C.M."/>
            <person name="Banfield J.F."/>
        </authorList>
    </citation>
    <scope>NUCLEOTIDE SEQUENCE [LARGE SCALE GENOMIC DNA]</scope>
</reference>
<protein>
    <recommendedName>
        <fullName evidence="2">dTDP-4-dehydrorhamnose reductase</fullName>
        <ecNumber evidence="2">1.1.1.133</ecNumber>
    </recommendedName>
</protein>
<dbReference type="InterPro" id="IPR036291">
    <property type="entry name" value="NAD(P)-bd_dom_sf"/>
</dbReference>
<dbReference type="AlphaFoldDB" id="A0A2M8ENJ1"/>
<feature type="domain" description="RmlD-like substrate binding" evidence="3">
    <location>
        <begin position="1"/>
        <end position="271"/>
    </location>
</feature>
<dbReference type="Gene3D" id="3.90.25.10">
    <property type="entry name" value="UDP-galactose 4-epimerase, domain 1"/>
    <property type="match status" value="1"/>
</dbReference>
<dbReference type="NCBIfam" id="TIGR01214">
    <property type="entry name" value="rmlD"/>
    <property type="match status" value="1"/>
</dbReference>
<dbReference type="GO" id="GO:0005829">
    <property type="term" value="C:cytosol"/>
    <property type="evidence" value="ECO:0007669"/>
    <property type="project" value="TreeGrafter"/>
</dbReference>
<dbReference type="GO" id="GO:0019305">
    <property type="term" value="P:dTDP-rhamnose biosynthetic process"/>
    <property type="evidence" value="ECO:0007669"/>
    <property type="project" value="UniProtKB-UniPathway"/>
</dbReference>